<feature type="region of interest" description="Disordered" evidence="1">
    <location>
        <begin position="175"/>
        <end position="199"/>
    </location>
</feature>
<evidence type="ECO:0000313" key="3">
    <source>
        <dbReference type="EMBL" id="CAD7578831.1"/>
    </source>
</evidence>
<organism evidence="3">
    <name type="scientific">Timema californicum</name>
    <name type="common">California timema</name>
    <name type="synonym">Walking stick</name>
    <dbReference type="NCBI Taxonomy" id="61474"/>
    <lineage>
        <taxon>Eukaryota</taxon>
        <taxon>Metazoa</taxon>
        <taxon>Ecdysozoa</taxon>
        <taxon>Arthropoda</taxon>
        <taxon>Hexapoda</taxon>
        <taxon>Insecta</taxon>
        <taxon>Pterygota</taxon>
        <taxon>Neoptera</taxon>
        <taxon>Polyneoptera</taxon>
        <taxon>Phasmatodea</taxon>
        <taxon>Timematodea</taxon>
        <taxon>Timematoidea</taxon>
        <taxon>Timematidae</taxon>
        <taxon>Timema</taxon>
    </lineage>
</organism>
<dbReference type="InterPro" id="IPR006578">
    <property type="entry name" value="MADF-dom"/>
</dbReference>
<feature type="domain" description="MADF" evidence="2">
    <location>
        <begin position="7"/>
        <end position="124"/>
    </location>
</feature>
<dbReference type="PROSITE" id="PS51029">
    <property type="entry name" value="MADF"/>
    <property type="match status" value="1"/>
</dbReference>
<protein>
    <submittedName>
        <fullName evidence="3">(California timema) hypothetical protein</fullName>
    </submittedName>
</protein>
<evidence type="ECO:0000259" key="2">
    <source>
        <dbReference type="PROSITE" id="PS51029"/>
    </source>
</evidence>
<gene>
    <name evidence="3" type="ORF">TCMB3V08_LOCUS11368</name>
</gene>
<sequence length="224" mass="25594">MRMEMDMVIACVEARRAIWDASSKDHSNRDIIKKLWAEMGTILDIPIVFKSISDFNCLFSSSIVSKQVIIWQVRLPRVNGERCEKTTERNSLKRGQSTGQAAGDKWKSKWTHFEDLSFLQDQFTPHVMTGSMGTPRQEDEKLQNNQEIQDEIFSRDQQEEEPPLYVGMESLGVYGSSNVPSPSEKLPSSLRDRSTIGSTTTSKAVLRSLLQQMVQLEERKVSQY</sequence>
<proteinExistence type="predicted"/>
<dbReference type="Pfam" id="PF10545">
    <property type="entry name" value="MADF_DNA_bdg"/>
    <property type="match status" value="1"/>
</dbReference>
<evidence type="ECO:0000256" key="1">
    <source>
        <dbReference type="SAM" id="MobiDB-lite"/>
    </source>
</evidence>
<name>A0A7R9JGH0_TIMCA</name>
<dbReference type="AlphaFoldDB" id="A0A7R9JGH0"/>
<dbReference type="SMART" id="SM00595">
    <property type="entry name" value="MADF"/>
    <property type="match status" value="1"/>
</dbReference>
<dbReference type="EMBL" id="OE188801">
    <property type="protein sequence ID" value="CAD7578831.1"/>
    <property type="molecule type" value="Genomic_DNA"/>
</dbReference>
<reference evidence="3" key="1">
    <citation type="submission" date="2020-11" db="EMBL/GenBank/DDBJ databases">
        <authorList>
            <person name="Tran Van P."/>
        </authorList>
    </citation>
    <scope>NUCLEOTIDE SEQUENCE</scope>
</reference>
<accession>A0A7R9JGH0</accession>